<evidence type="ECO:0000313" key="3">
    <source>
        <dbReference type="Proteomes" id="UP000184267"/>
    </source>
</evidence>
<feature type="compositionally biased region" description="Basic and acidic residues" evidence="1">
    <location>
        <begin position="561"/>
        <end position="581"/>
    </location>
</feature>
<feature type="region of interest" description="Disordered" evidence="1">
    <location>
        <begin position="552"/>
        <end position="881"/>
    </location>
</feature>
<feature type="compositionally biased region" description="Pro residues" evidence="1">
    <location>
        <begin position="199"/>
        <end position="212"/>
    </location>
</feature>
<feature type="compositionally biased region" description="Polar residues" evidence="1">
    <location>
        <begin position="645"/>
        <end position="661"/>
    </location>
</feature>
<sequence length="941" mass="102193">MAPRQRDPPPAPGLLASAFSFVTREIGSFVTAAAGGEVEAKQPRLEDQPEASSSRVTLDGKRRTRDEARGEREKERRGKRVRKRSEVESERARARRRVRREEEDGSDDERHRALRALKKKKVQPPPRSRSSERAAADDEDDEPSPPLPPKKHAKKRRETAEDSGRIADVANVVEEPDAPPPKKKSQKAADKSPDRTELMPPPPTPMRPPPSPAALLMTPAPTMPGSLFPRSASLMPETLPRNHQRAVPRLRTPTPPPVEPIIEEAEPEAAQSEHEESPRRGRTQTARTDQSRDRSAEPAAPSPVRESSRHSNTSGRGASSSGRSLDEPVEPVHRPRSSKGKERAWDTSGEVRVRGKERELQEAREEHERHTRDRGDGERNLDKQRIRMLEEEVARLRAELALKTSSSMMPPPPPPPPPPPMFRSQAPSSLPGETGNFLASARASLKRTEPPVEAPINSVAYGARTKKTGQPTVNVPSDKMAAFLREMKTVRLRRVGGLTGNTSMGPPTSTARAAGAEVSELDRSTISTGMSRARMAATLGERSFDLGVAASLETGAKRKRSTVEESRAGPSKRRETNRPIETRPSAPSSQSLPSSSQSSASSTNSSFSSSSGRTSSTRTSFFDVAPPRAQPSRPKTSAPLRIWPTGSTAETDLTTPSLCSDNENDQEHDDKLPDTPSDSGRNRTEEKSAAPPERVPKLEPEHEVIDVDALETPARPPPPVADRRDLFARRPPASPLPASAKSPDKPKPPARAAKSKIPLALPRRVPVVDDGSESDDPLAGPPSRPESRARSYAARDDAPRAGPSRVRRDIESSPSPPARSQPRAGGGDAPPEARMTNHARRRLTLDDELRRAGDTLWQPSDEDGDAEGAREESEPDVDGGELIAMGTRSSKRGFLARGGGAGAPVFMGEGYVQGASAAEWLATRAERSRSGTGESGSRKRR</sequence>
<feature type="compositionally biased region" description="Basic and acidic residues" evidence="1">
    <location>
        <begin position="187"/>
        <end position="197"/>
    </location>
</feature>
<evidence type="ECO:0000313" key="2">
    <source>
        <dbReference type="EMBL" id="OJT05845.1"/>
    </source>
</evidence>
<feature type="compositionally biased region" description="Polar residues" evidence="1">
    <location>
        <begin position="500"/>
        <end position="511"/>
    </location>
</feature>
<feature type="region of interest" description="Disordered" evidence="1">
    <location>
        <begin position="456"/>
        <end position="477"/>
    </location>
</feature>
<name>A0A1M2VE28_TRAPU</name>
<reference evidence="2 3" key="1">
    <citation type="submission" date="2016-10" db="EMBL/GenBank/DDBJ databases">
        <title>Genome sequence of the basidiomycete white-rot fungus Trametes pubescens.</title>
        <authorList>
            <person name="Makela M.R."/>
            <person name="Granchi Z."/>
            <person name="Peng M."/>
            <person name="De Vries R.P."/>
            <person name="Grigoriev I."/>
            <person name="Riley R."/>
            <person name="Hilden K."/>
        </authorList>
    </citation>
    <scope>NUCLEOTIDE SEQUENCE [LARGE SCALE GENOMIC DNA]</scope>
    <source>
        <strain evidence="2 3">FBCC735</strain>
    </source>
</reference>
<comment type="caution">
    <text evidence="2">The sequence shown here is derived from an EMBL/GenBank/DDBJ whole genome shotgun (WGS) entry which is preliminary data.</text>
</comment>
<proteinExistence type="predicted"/>
<feature type="compositionally biased region" description="Basic and acidic residues" evidence="1">
    <location>
        <begin position="680"/>
        <end position="705"/>
    </location>
</feature>
<feature type="compositionally biased region" description="Basic residues" evidence="1">
    <location>
        <begin position="112"/>
        <end position="122"/>
    </location>
</feature>
<protein>
    <submittedName>
        <fullName evidence="2">Uncharacterized protein</fullName>
    </submittedName>
</protein>
<dbReference type="Proteomes" id="UP000184267">
    <property type="component" value="Unassembled WGS sequence"/>
</dbReference>
<keyword evidence="3" id="KW-1185">Reference proteome</keyword>
<dbReference type="AlphaFoldDB" id="A0A1M2VE28"/>
<feature type="region of interest" description="Disordered" evidence="1">
    <location>
        <begin position="36"/>
        <end position="385"/>
    </location>
</feature>
<feature type="compositionally biased region" description="Basic and acidic residues" evidence="1">
    <location>
        <begin position="785"/>
        <end position="799"/>
    </location>
</feature>
<feature type="compositionally biased region" description="Low complexity" evidence="1">
    <location>
        <begin position="585"/>
        <end position="621"/>
    </location>
</feature>
<accession>A0A1M2VE28</accession>
<feature type="compositionally biased region" description="Low complexity" evidence="1">
    <location>
        <begin position="314"/>
        <end position="323"/>
    </location>
</feature>
<feature type="compositionally biased region" description="Basic and acidic residues" evidence="1">
    <location>
        <begin position="843"/>
        <end position="853"/>
    </location>
</feature>
<organism evidence="2 3">
    <name type="scientific">Trametes pubescens</name>
    <name type="common">White-rot fungus</name>
    <dbReference type="NCBI Taxonomy" id="154538"/>
    <lineage>
        <taxon>Eukaryota</taxon>
        <taxon>Fungi</taxon>
        <taxon>Dikarya</taxon>
        <taxon>Basidiomycota</taxon>
        <taxon>Agaricomycotina</taxon>
        <taxon>Agaricomycetes</taxon>
        <taxon>Polyporales</taxon>
        <taxon>Polyporaceae</taxon>
        <taxon>Trametes</taxon>
    </lineage>
</organism>
<feature type="compositionally biased region" description="Pro residues" evidence="1">
    <location>
        <begin position="409"/>
        <end position="421"/>
    </location>
</feature>
<evidence type="ECO:0000256" key="1">
    <source>
        <dbReference type="SAM" id="MobiDB-lite"/>
    </source>
</evidence>
<gene>
    <name evidence="2" type="ORF">TRAPUB_3300</name>
</gene>
<feature type="region of interest" description="Disordered" evidence="1">
    <location>
        <begin position="496"/>
        <end position="533"/>
    </location>
</feature>
<feature type="compositionally biased region" description="Basic and acidic residues" evidence="1">
    <location>
        <begin position="58"/>
        <end position="76"/>
    </location>
</feature>
<dbReference type="OrthoDB" id="3256736at2759"/>
<dbReference type="EMBL" id="MNAD01001374">
    <property type="protein sequence ID" value="OJT05845.1"/>
    <property type="molecule type" value="Genomic_DNA"/>
</dbReference>
<feature type="compositionally biased region" description="Basic and acidic residues" evidence="1">
    <location>
        <begin position="38"/>
        <end position="47"/>
    </location>
</feature>
<feature type="compositionally biased region" description="Basic and acidic residues" evidence="1">
    <location>
        <begin position="324"/>
        <end position="385"/>
    </location>
</feature>
<feature type="region of interest" description="Disordered" evidence="1">
    <location>
        <begin position="403"/>
        <end position="436"/>
    </location>
</feature>
<dbReference type="OMA" id="FMGEGYV"/>